<dbReference type="EMBL" id="CAFAAE010000019">
    <property type="protein sequence ID" value="CAB4786265.1"/>
    <property type="molecule type" value="Genomic_DNA"/>
</dbReference>
<organism evidence="1">
    <name type="scientific">freshwater metagenome</name>
    <dbReference type="NCBI Taxonomy" id="449393"/>
    <lineage>
        <taxon>unclassified sequences</taxon>
        <taxon>metagenomes</taxon>
        <taxon>ecological metagenomes</taxon>
    </lineage>
</organism>
<accession>A0A6J6FDF1</accession>
<dbReference type="EMBL" id="CAEZWY010000022">
    <property type="protein sequence ID" value="CAB4667155.1"/>
    <property type="molecule type" value="Genomic_DNA"/>
</dbReference>
<dbReference type="EMBL" id="CAFBQT010000002">
    <property type="protein sequence ID" value="CAB5057760.1"/>
    <property type="molecule type" value="Genomic_DNA"/>
</dbReference>
<evidence type="ECO:0000313" key="4">
    <source>
        <dbReference type="EMBL" id="CAB5057760.1"/>
    </source>
</evidence>
<sequence>MFSAATPSGFTATLATHFATHVSNLIAKDLDLKDF</sequence>
<evidence type="ECO:0000313" key="2">
    <source>
        <dbReference type="EMBL" id="CAB4667155.1"/>
    </source>
</evidence>
<protein>
    <submittedName>
        <fullName evidence="1">Unannotated protein</fullName>
    </submittedName>
</protein>
<evidence type="ECO:0000313" key="1">
    <source>
        <dbReference type="EMBL" id="CAB4585223.1"/>
    </source>
</evidence>
<dbReference type="EMBL" id="CAEZUF010000007">
    <property type="protein sequence ID" value="CAB4585223.1"/>
    <property type="molecule type" value="Genomic_DNA"/>
</dbReference>
<evidence type="ECO:0000313" key="3">
    <source>
        <dbReference type="EMBL" id="CAB4786265.1"/>
    </source>
</evidence>
<name>A0A6J6FDF1_9ZZZZ</name>
<proteinExistence type="predicted"/>
<reference evidence="1" key="1">
    <citation type="submission" date="2020-05" db="EMBL/GenBank/DDBJ databases">
        <authorList>
            <person name="Chiriac C."/>
            <person name="Salcher M."/>
            <person name="Ghai R."/>
            <person name="Kavagutti S V."/>
        </authorList>
    </citation>
    <scope>NUCLEOTIDE SEQUENCE</scope>
</reference>
<gene>
    <name evidence="1" type="ORF">UFOPK1791_00173</name>
    <name evidence="2" type="ORF">UFOPK2312_00356</name>
    <name evidence="3" type="ORF">UFOPK2982_00242</name>
    <name evidence="4" type="ORF">UFOPK4355_00039</name>
</gene>
<dbReference type="AlphaFoldDB" id="A0A6J6FDF1"/>